<sequence>MTQAVDVSTRSIVVERQMPHPQEKVWRALTEGPLIEQWLMKNDFQPIVGHKFNFRAKPMAGWNGIADCEVLVVDPPQRLSWSQNASGDQAADGLRSVVTWTLTPTSAGTHVRMEHSGFRPQDEGGYQAMNFGWPRVLANLERVAGVLNPEELNPSEVKQ</sequence>
<name>A0A7W8J9L6_9BACT</name>
<dbReference type="Gene3D" id="3.30.530.20">
    <property type="match status" value="1"/>
</dbReference>
<dbReference type="SUPFAM" id="SSF55961">
    <property type="entry name" value="Bet v1-like"/>
    <property type="match status" value="1"/>
</dbReference>
<dbReference type="Pfam" id="PF08327">
    <property type="entry name" value="AHSA1"/>
    <property type="match status" value="1"/>
</dbReference>
<comment type="similarity">
    <text evidence="1">Belongs to the AHA1 family.</text>
</comment>
<organism evidence="3 4">
    <name type="scientific">Tunturiibacter lichenicola</name>
    <dbReference type="NCBI Taxonomy" id="2051959"/>
    <lineage>
        <taxon>Bacteria</taxon>
        <taxon>Pseudomonadati</taxon>
        <taxon>Acidobacteriota</taxon>
        <taxon>Terriglobia</taxon>
        <taxon>Terriglobales</taxon>
        <taxon>Acidobacteriaceae</taxon>
        <taxon>Tunturiibacter</taxon>
    </lineage>
</organism>
<gene>
    <name evidence="3" type="ORF">HDF10_003201</name>
</gene>
<dbReference type="AlphaFoldDB" id="A0A7W8J9L6"/>
<dbReference type="Proteomes" id="UP000569092">
    <property type="component" value="Unassembled WGS sequence"/>
</dbReference>
<evidence type="ECO:0000313" key="4">
    <source>
        <dbReference type="Proteomes" id="UP000569092"/>
    </source>
</evidence>
<evidence type="ECO:0000313" key="3">
    <source>
        <dbReference type="EMBL" id="MBB5345210.1"/>
    </source>
</evidence>
<evidence type="ECO:0000259" key="2">
    <source>
        <dbReference type="Pfam" id="PF08327"/>
    </source>
</evidence>
<dbReference type="InterPro" id="IPR023393">
    <property type="entry name" value="START-like_dom_sf"/>
</dbReference>
<dbReference type="EMBL" id="JACHDZ010000005">
    <property type="protein sequence ID" value="MBB5345210.1"/>
    <property type="molecule type" value="Genomic_DNA"/>
</dbReference>
<feature type="domain" description="Activator of Hsp90 ATPase homologue 1/2-like C-terminal" evidence="2">
    <location>
        <begin position="20"/>
        <end position="143"/>
    </location>
</feature>
<reference evidence="3 4" key="1">
    <citation type="submission" date="2020-08" db="EMBL/GenBank/DDBJ databases">
        <title>Genomic Encyclopedia of Type Strains, Phase IV (KMG-V): Genome sequencing to study the core and pangenomes of soil and plant-associated prokaryotes.</title>
        <authorList>
            <person name="Whitman W."/>
        </authorList>
    </citation>
    <scope>NUCLEOTIDE SEQUENCE [LARGE SCALE GENOMIC DNA]</scope>
    <source>
        <strain evidence="3 4">M8US30</strain>
    </source>
</reference>
<proteinExistence type="inferred from homology"/>
<accession>A0A7W8J9L6</accession>
<dbReference type="CDD" id="cd07814">
    <property type="entry name" value="SRPBCC_CalC_Aha1-like"/>
    <property type="match status" value="1"/>
</dbReference>
<evidence type="ECO:0000256" key="1">
    <source>
        <dbReference type="ARBA" id="ARBA00006817"/>
    </source>
</evidence>
<protein>
    <submittedName>
        <fullName evidence="3">Uncharacterized protein YndB with AHSA1/START domain</fullName>
    </submittedName>
</protein>
<comment type="caution">
    <text evidence="3">The sequence shown here is derived from an EMBL/GenBank/DDBJ whole genome shotgun (WGS) entry which is preliminary data.</text>
</comment>
<dbReference type="InterPro" id="IPR013538">
    <property type="entry name" value="ASHA1/2-like_C"/>
</dbReference>